<accession>A0ABN9T240</accession>
<evidence type="ECO:0000313" key="2">
    <source>
        <dbReference type="EMBL" id="CAK0839025.1"/>
    </source>
</evidence>
<organism evidence="2 3">
    <name type="scientific">Prorocentrum cordatum</name>
    <dbReference type="NCBI Taxonomy" id="2364126"/>
    <lineage>
        <taxon>Eukaryota</taxon>
        <taxon>Sar</taxon>
        <taxon>Alveolata</taxon>
        <taxon>Dinophyceae</taxon>
        <taxon>Prorocentrales</taxon>
        <taxon>Prorocentraceae</taxon>
        <taxon>Prorocentrum</taxon>
    </lineage>
</organism>
<dbReference type="Proteomes" id="UP001189429">
    <property type="component" value="Unassembled WGS sequence"/>
</dbReference>
<dbReference type="EMBL" id="CAUYUJ010014263">
    <property type="protein sequence ID" value="CAK0839025.1"/>
    <property type="molecule type" value="Genomic_DNA"/>
</dbReference>
<proteinExistence type="predicted"/>
<dbReference type="SUPFAM" id="SSF54928">
    <property type="entry name" value="RNA-binding domain, RBD"/>
    <property type="match status" value="1"/>
</dbReference>
<dbReference type="Gene3D" id="3.30.70.330">
    <property type="match status" value="1"/>
</dbReference>
<gene>
    <name evidence="2" type="ORF">PCOR1329_LOCUS34816</name>
</gene>
<sequence>MVDAFHHGTPKGAAGATVAACMRTPSDWGTPQYAPSPWDRAGAAGRAGKPHPGGGSGEAAAVAGVGRHGPQQPTADGTMPWAYQHAFGDLDAALGAWNGWGHEPTGMPPALGASWPGTLGGLGTPMPPWAVAQAVAAQMDAPQQVPPPWQAQADSSAVLLRGLPPDATEQDVFVFFAMHNMADLIEEGQGKVRMLAKSGSKTSGEAVVWMQSYSHACVALMELNGQALKAKDSAGGARTIEDGGGPLCAALPAILATGAAPLATISWLDAV</sequence>
<keyword evidence="3" id="KW-1185">Reference proteome</keyword>
<evidence type="ECO:0000256" key="1">
    <source>
        <dbReference type="SAM" id="MobiDB-lite"/>
    </source>
</evidence>
<feature type="region of interest" description="Disordered" evidence="1">
    <location>
        <begin position="30"/>
        <end position="77"/>
    </location>
</feature>
<dbReference type="InterPro" id="IPR035979">
    <property type="entry name" value="RBD_domain_sf"/>
</dbReference>
<evidence type="ECO:0000313" key="3">
    <source>
        <dbReference type="Proteomes" id="UP001189429"/>
    </source>
</evidence>
<reference evidence="2" key="1">
    <citation type="submission" date="2023-10" db="EMBL/GenBank/DDBJ databases">
        <authorList>
            <person name="Chen Y."/>
            <person name="Shah S."/>
            <person name="Dougan E. K."/>
            <person name="Thang M."/>
            <person name="Chan C."/>
        </authorList>
    </citation>
    <scope>NUCLEOTIDE SEQUENCE [LARGE SCALE GENOMIC DNA]</scope>
</reference>
<protein>
    <recommendedName>
        <fullName evidence="4">RRM domain-containing protein</fullName>
    </recommendedName>
</protein>
<dbReference type="InterPro" id="IPR012677">
    <property type="entry name" value="Nucleotide-bd_a/b_plait_sf"/>
</dbReference>
<comment type="caution">
    <text evidence="2">The sequence shown here is derived from an EMBL/GenBank/DDBJ whole genome shotgun (WGS) entry which is preliminary data.</text>
</comment>
<name>A0ABN9T240_9DINO</name>
<evidence type="ECO:0008006" key="4">
    <source>
        <dbReference type="Google" id="ProtNLM"/>
    </source>
</evidence>